<evidence type="ECO:0000256" key="2">
    <source>
        <dbReference type="ARBA" id="ARBA00022553"/>
    </source>
</evidence>
<dbReference type="Pfam" id="PF09444">
    <property type="entry name" value="MRC1"/>
    <property type="match status" value="1"/>
</dbReference>
<feature type="compositionally biased region" description="Polar residues" evidence="4">
    <location>
        <begin position="781"/>
        <end position="808"/>
    </location>
</feature>
<dbReference type="Proteomes" id="UP000012174">
    <property type="component" value="Unassembled WGS sequence"/>
</dbReference>
<dbReference type="InterPro" id="IPR024146">
    <property type="entry name" value="Claspin"/>
</dbReference>
<feature type="domain" description="DNA replication checkpoint mediator MRC1" evidence="5">
    <location>
        <begin position="970"/>
        <end position="1112"/>
    </location>
</feature>
<protein>
    <submittedName>
        <fullName evidence="6">Putative mrc1-like domain-containing protein</fullName>
    </submittedName>
</protein>
<feature type="region of interest" description="Disordered" evidence="4">
    <location>
        <begin position="1324"/>
        <end position="1363"/>
    </location>
</feature>
<feature type="region of interest" description="Disordered" evidence="4">
    <location>
        <begin position="1289"/>
        <end position="1310"/>
    </location>
</feature>
<gene>
    <name evidence="6" type="ORF">UCREL1_6266</name>
</gene>
<evidence type="ECO:0000256" key="4">
    <source>
        <dbReference type="SAM" id="MobiDB-lite"/>
    </source>
</evidence>
<feature type="compositionally biased region" description="Polar residues" evidence="4">
    <location>
        <begin position="97"/>
        <end position="118"/>
    </location>
</feature>
<feature type="compositionally biased region" description="Acidic residues" evidence="4">
    <location>
        <begin position="35"/>
        <end position="44"/>
    </location>
</feature>
<feature type="compositionally biased region" description="Acidic residues" evidence="4">
    <location>
        <begin position="976"/>
        <end position="986"/>
    </location>
</feature>
<feature type="region of interest" description="Disordered" evidence="4">
    <location>
        <begin position="877"/>
        <end position="1013"/>
    </location>
</feature>
<dbReference type="HOGENOM" id="CLU_002311_0_0_1"/>
<feature type="compositionally biased region" description="Acidic residues" evidence="4">
    <location>
        <begin position="72"/>
        <end position="84"/>
    </location>
</feature>
<feature type="compositionally biased region" description="Basic and acidic residues" evidence="4">
    <location>
        <begin position="543"/>
        <end position="586"/>
    </location>
</feature>
<feature type="compositionally biased region" description="Polar residues" evidence="4">
    <location>
        <begin position="60"/>
        <end position="71"/>
    </location>
</feature>
<feature type="compositionally biased region" description="Basic residues" evidence="4">
    <location>
        <begin position="954"/>
        <end position="969"/>
    </location>
</feature>
<comment type="subcellular location">
    <subcellularLocation>
        <location evidence="1">Nucleus</location>
    </subcellularLocation>
</comment>
<dbReference type="STRING" id="1287681.M7SK65"/>
<dbReference type="eggNOG" id="ENOG502QSP5">
    <property type="taxonomic scope" value="Eukaryota"/>
</dbReference>
<feature type="compositionally biased region" description="Polar residues" evidence="4">
    <location>
        <begin position="193"/>
        <end position="205"/>
    </location>
</feature>
<dbReference type="InterPro" id="IPR018564">
    <property type="entry name" value="Repl_chkpnt_MRC1_dom"/>
</dbReference>
<feature type="region of interest" description="Disordered" evidence="4">
    <location>
        <begin position="399"/>
        <end position="430"/>
    </location>
</feature>
<feature type="compositionally biased region" description="Low complexity" evidence="4">
    <location>
        <begin position="1292"/>
        <end position="1308"/>
    </location>
</feature>
<feature type="compositionally biased region" description="Polar residues" evidence="4">
    <location>
        <begin position="1247"/>
        <end position="1256"/>
    </location>
</feature>
<sequence length="1425" mass="154314">MGSPTRSPSPTAGNASEPASPQLSPRSKLKAMLDAVDENSDDEVSGPIDVKTLFKPVEKSTISNDDANPTQNDEEDDGSEDEDEIIRPRGRLASRMQADTINEAQKASKTPDTASNPTKRLAQHAESAANNDDNEQAGSEDNEDEISTLPRRRTTRPAPRISPEPAGDADPPSSPGLFVSPSKSIIPHDSGAESGSENEFPSNLAKSDRFKALVARKRQERLTKEAEEGRKQEERAERMAEAMPVGGNSDDDVSDITDDDGGRRLTQGASRPARKASKKALEEMNRETQRLNRSLQLAHEAKTKKKISKSSLFERFNFRREGASAESKPAASSSRPSTPISHQTDVDMGDAGTPPSSPPPPGGPKSKTIPSAVPTTPAKVATESDDDEDLLDIAAAIAQANKQDKGKGKAVAFSAGPSPQKPAISKPRRQVRVKLPLHQANLVTIDSDDELEITDAKKSKLDAIFNRLHTKTEQESKSMNALRRLANLSSPPKEPSRGGKAKPSMTAGELQMSLQQRARAQAKLERQRRVEYLRSKGVNVQTEEERQRERDQVEDVVTRARQEVEEIMQRERDEAKQARKERRMNGEDDPLGWDDDSDDDSFKDSGEEEAAEIELSGSDEEAEGSDADGDDEEEPAANPMFEDEAEEEGGSEEDEALQPAAEDDKVASDDEDELPTIKRRRSKKQSQVVSDDDDEEPITATPKPKTTYAKSPVTHHSSSPKVPTSVLRSATKSFIPGLPVPAAGPAGLGLTQIFAGTMDDSQAGPATGSPREFMPSFNGFPDSQFSATAEQSQTDGNVLNSQLTQNTTQERDTESQGVQLHFTQSQGHGFDSLMQMDNTQMSELIDPTQDGGYQDFTPLKKRFVDAPHSTMDTVMLGGTDADGTIQESPLLKRKGKLRRRAEASLSISSLPPTEIPGSPSAAPSVTIAKEDAMAGNKDEESAKQSAFRLMEKAAKRKKRREEKLKKRRGEAKEWVEQEAAESEDEYAGLGGADGEDSSDEDEELAKEMIDDAAGNDVDEAKLAGFFADRERATDAAQVDKLFRDITTGMLRKRRRGGGEDGNDFDLSDSDDGGEAKRRMKRRQFAKMQKALFADERIGKIAENPRNAAFLKSIEDRNSDDEWDFGENFADAPDSGGDSESQSQNQNQARDGQPQQQQQQQEEAIPDSQPTNMGRKRSRMDDQQGASRPVPHARRTNAREDGARPSSLTDVRRSLSTLLDEPNTLISSSIIPATDAGDSEGEEDNHRPSTSSGNSNKENNRRSSVAVVDRIALKRSSSSNISNSSRLAFAAPSAAASGGANSNSNNGNGTFKVPALLRKATTNSLISNSSSSGPTTTSANHNGGSSSSSTAAHHTGGGGGLKGGFAEEAKLKKTAGRGSGVNYFARETERRAAVAEAEKRREKRKWKGVEGQKKAVSGLFGAGRFE</sequence>
<dbReference type="GO" id="GO:0005634">
    <property type="term" value="C:nucleus"/>
    <property type="evidence" value="ECO:0007669"/>
    <property type="project" value="UniProtKB-SubCell"/>
</dbReference>
<evidence type="ECO:0000313" key="6">
    <source>
        <dbReference type="EMBL" id="EMR66729.1"/>
    </source>
</evidence>
<reference evidence="7" key="1">
    <citation type="journal article" date="2013" name="Genome Announc.">
        <title>Draft genome sequence of the grapevine dieback fungus Eutypa lata UCR-EL1.</title>
        <authorList>
            <person name="Blanco-Ulate B."/>
            <person name="Rolshausen P.E."/>
            <person name="Cantu D."/>
        </authorList>
    </citation>
    <scope>NUCLEOTIDE SEQUENCE [LARGE SCALE GENOMIC DNA]</scope>
    <source>
        <strain evidence="7">UCR-EL1</strain>
    </source>
</reference>
<feature type="compositionally biased region" description="Polar residues" evidence="4">
    <location>
        <begin position="1205"/>
        <end position="1216"/>
    </location>
</feature>
<evidence type="ECO:0000259" key="5">
    <source>
        <dbReference type="Pfam" id="PF09444"/>
    </source>
</evidence>
<keyword evidence="7" id="KW-1185">Reference proteome</keyword>
<evidence type="ECO:0000256" key="3">
    <source>
        <dbReference type="ARBA" id="ARBA00023242"/>
    </source>
</evidence>
<feature type="compositionally biased region" description="Low complexity" evidence="4">
    <location>
        <begin position="698"/>
        <end position="712"/>
    </location>
</feature>
<feature type="compositionally biased region" description="Basic and acidic residues" evidence="4">
    <location>
        <begin position="928"/>
        <end position="942"/>
    </location>
</feature>
<feature type="compositionally biased region" description="Polar residues" evidence="4">
    <location>
        <begin position="1"/>
        <end position="25"/>
    </location>
</feature>
<feature type="compositionally biased region" description="Basic and acidic residues" evidence="4">
    <location>
        <begin position="522"/>
        <end position="534"/>
    </location>
</feature>
<keyword evidence="2" id="KW-0597">Phosphoprotein</keyword>
<keyword evidence="3" id="KW-0539">Nucleus</keyword>
<feature type="region of interest" description="Disordered" evidence="4">
    <location>
        <begin position="473"/>
        <end position="725"/>
    </location>
</feature>
<evidence type="ECO:0000256" key="1">
    <source>
        <dbReference type="ARBA" id="ARBA00004123"/>
    </source>
</evidence>
<feature type="compositionally biased region" description="Basic and acidic residues" evidence="4">
    <location>
        <begin position="220"/>
        <end position="240"/>
    </location>
</feature>
<dbReference type="GO" id="GO:0010997">
    <property type="term" value="F:anaphase-promoting complex binding"/>
    <property type="evidence" value="ECO:0007669"/>
    <property type="project" value="TreeGrafter"/>
</dbReference>
<feature type="compositionally biased region" description="Acidic residues" evidence="4">
    <location>
        <begin position="587"/>
        <end position="599"/>
    </location>
</feature>
<feature type="region of interest" description="Disordered" evidence="4">
    <location>
        <begin position="759"/>
        <end position="817"/>
    </location>
</feature>
<feature type="compositionally biased region" description="Acidic residues" evidence="4">
    <location>
        <begin position="606"/>
        <end position="656"/>
    </location>
</feature>
<feature type="compositionally biased region" description="Acidic residues" evidence="4">
    <location>
        <begin position="249"/>
        <end position="259"/>
    </location>
</feature>
<feature type="compositionally biased region" description="Acidic residues" evidence="4">
    <location>
        <begin position="993"/>
        <end position="1004"/>
    </location>
</feature>
<dbReference type="OrthoDB" id="2130597at2759"/>
<dbReference type="PANTHER" id="PTHR14396:SF10">
    <property type="entry name" value="CLASPIN"/>
    <property type="match status" value="1"/>
</dbReference>
<feature type="compositionally biased region" description="Low complexity" evidence="4">
    <location>
        <begin position="324"/>
        <end position="341"/>
    </location>
</feature>
<dbReference type="GO" id="GO:0007095">
    <property type="term" value="P:mitotic G2 DNA damage checkpoint signaling"/>
    <property type="evidence" value="ECO:0007669"/>
    <property type="project" value="TreeGrafter"/>
</dbReference>
<feature type="compositionally biased region" description="Low complexity" evidence="4">
    <location>
        <begin position="1143"/>
        <end position="1168"/>
    </location>
</feature>
<feature type="compositionally biased region" description="Acidic residues" evidence="4">
    <location>
        <begin position="1060"/>
        <end position="1072"/>
    </location>
</feature>
<feature type="compositionally biased region" description="Polar residues" evidence="4">
    <location>
        <begin position="714"/>
        <end position="725"/>
    </location>
</feature>
<feature type="compositionally biased region" description="Low complexity" evidence="4">
    <location>
        <begin position="1324"/>
        <end position="1353"/>
    </location>
</feature>
<dbReference type="OMA" id="ERFNFRP"/>
<organism evidence="6 7">
    <name type="scientific">Eutypa lata (strain UCR-EL1)</name>
    <name type="common">Grapevine dieback disease fungus</name>
    <name type="synonym">Eutypa armeniacae</name>
    <dbReference type="NCBI Taxonomy" id="1287681"/>
    <lineage>
        <taxon>Eukaryota</taxon>
        <taxon>Fungi</taxon>
        <taxon>Dikarya</taxon>
        <taxon>Ascomycota</taxon>
        <taxon>Pezizomycotina</taxon>
        <taxon>Sordariomycetes</taxon>
        <taxon>Xylariomycetidae</taxon>
        <taxon>Xylariales</taxon>
        <taxon>Diatrypaceae</taxon>
        <taxon>Eutypa</taxon>
    </lineage>
</organism>
<accession>M7SK65</accession>
<feature type="region of interest" description="Disordered" evidence="4">
    <location>
        <begin position="1049"/>
        <end position="1265"/>
    </location>
</feature>
<feature type="compositionally biased region" description="Basic and acidic residues" evidence="4">
    <location>
        <begin position="279"/>
        <end position="290"/>
    </location>
</feature>
<proteinExistence type="predicted"/>
<dbReference type="EMBL" id="KB706595">
    <property type="protein sequence ID" value="EMR66729.1"/>
    <property type="molecule type" value="Genomic_DNA"/>
</dbReference>
<dbReference type="KEGG" id="ela:UCREL1_6266"/>
<feature type="compositionally biased region" description="Acidic residues" evidence="4">
    <location>
        <begin position="132"/>
        <end position="146"/>
    </location>
</feature>
<dbReference type="GO" id="GO:0033314">
    <property type="term" value="P:mitotic DNA replication checkpoint signaling"/>
    <property type="evidence" value="ECO:0007669"/>
    <property type="project" value="TreeGrafter"/>
</dbReference>
<feature type="region of interest" description="Disordered" evidence="4">
    <location>
        <begin position="1"/>
        <end position="386"/>
    </location>
</feature>
<dbReference type="PANTHER" id="PTHR14396">
    <property type="entry name" value="CLASPIN"/>
    <property type="match status" value="1"/>
</dbReference>
<evidence type="ECO:0000313" key="7">
    <source>
        <dbReference type="Proteomes" id="UP000012174"/>
    </source>
</evidence>
<name>M7SK65_EUTLA</name>